<sequence length="70" mass="7413">MVITDMSELGSLIRTARREQGLTQTELAGLAGVGVTFVSQLENGKQSAEAGKVIDVLLTLGIDLIAERRA</sequence>
<dbReference type="PROSITE" id="PS50943">
    <property type="entry name" value="HTH_CROC1"/>
    <property type="match status" value="1"/>
</dbReference>
<evidence type="ECO:0000259" key="1">
    <source>
        <dbReference type="PROSITE" id="PS50943"/>
    </source>
</evidence>
<proteinExistence type="predicted"/>
<dbReference type="EMBL" id="NFIE01000002">
    <property type="protein sequence ID" value="OUN89644.1"/>
    <property type="molecule type" value="Genomic_DNA"/>
</dbReference>
<dbReference type="Proteomes" id="UP000195781">
    <property type="component" value="Unassembled WGS sequence"/>
</dbReference>
<dbReference type="SUPFAM" id="SSF47413">
    <property type="entry name" value="lambda repressor-like DNA-binding domains"/>
    <property type="match status" value="1"/>
</dbReference>
<dbReference type="GO" id="GO:0003677">
    <property type="term" value="F:DNA binding"/>
    <property type="evidence" value="ECO:0007669"/>
    <property type="project" value="InterPro"/>
</dbReference>
<dbReference type="InterPro" id="IPR017507">
    <property type="entry name" value="Tscrpt_reg_HipB-like"/>
</dbReference>
<protein>
    <submittedName>
        <fullName evidence="2">Transcriptional regulator</fullName>
    </submittedName>
</protein>
<comment type="caution">
    <text evidence="2">The sequence shown here is derived from an EMBL/GenBank/DDBJ whole genome shotgun (WGS) entry which is preliminary data.</text>
</comment>
<dbReference type="CDD" id="cd00093">
    <property type="entry name" value="HTH_XRE"/>
    <property type="match status" value="1"/>
</dbReference>
<dbReference type="RefSeq" id="WP_094334832.1">
    <property type="nucleotide sequence ID" value="NZ_NFIE01000002.1"/>
</dbReference>
<dbReference type="OrthoDB" id="9803228at2"/>
<keyword evidence="3" id="KW-1185">Reference proteome</keyword>
<name>A0A1Y3XVQ3_9ACTN</name>
<organism evidence="2 3">
    <name type="scientific">[Collinsella] massiliensis</name>
    <dbReference type="NCBI Taxonomy" id="1232426"/>
    <lineage>
        <taxon>Bacteria</taxon>
        <taxon>Bacillati</taxon>
        <taxon>Actinomycetota</taxon>
        <taxon>Coriobacteriia</taxon>
        <taxon>Coriobacteriales</taxon>
        <taxon>Coriobacteriaceae</taxon>
        <taxon>Enorma</taxon>
    </lineage>
</organism>
<gene>
    <name evidence="2" type="ORF">B5G02_01015</name>
</gene>
<dbReference type="Pfam" id="PF01381">
    <property type="entry name" value="HTH_3"/>
    <property type="match status" value="1"/>
</dbReference>
<feature type="domain" description="HTH cro/C1-type" evidence="1">
    <location>
        <begin position="13"/>
        <end position="68"/>
    </location>
</feature>
<dbReference type="NCBIfam" id="TIGR03070">
    <property type="entry name" value="couple_hipB"/>
    <property type="match status" value="1"/>
</dbReference>
<dbReference type="AlphaFoldDB" id="A0A1Y3XVQ3"/>
<evidence type="ECO:0000313" key="2">
    <source>
        <dbReference type="EMBL" id="OUN89644.1"/>
    </source>
</evidence>
<reference evidence="3" key="1">
    <citation type="submission" date="2017-04" db="EMBL/GenBank/DDBJ databases">
        <title>Function of individual gut microbiota members based on whole genome sequencing of pure cultures obtained from chicken caecum.</title>
        <authorList>
            <person name="Medvecky M."/>
            <person name="Cejkova D."/>
            <person name="Polansky O."/>
            <person name="Karasova D."/>
            <person name="Kubasova T."/>
            <person name="Cizek A."/>
            <person name="Rychlik I."/>
        </authorList>
    </citation>
    <scope>NUCLEOTIDE SEQUENCE [LARGE SCALE GENOMIC DNA]</scope>
    <source>
        <strain evidence="3">An5</strain>
    </source>
</reference>
<accession>A0A1Y3XVQ3</accession>
<dbReference type="Gene3D" id="1.10.260.40">
    <property type="entry name" value="lambda repressor-like DNA-binding domains"/>
    <property type="match status" value="1"/>
</dbReference>
<evidence type="ECO:0000313" key="3">
    <source>
        <dbReference type="Proteomes" id="UP000195781"/>
    </source>
</evidence>
<dbReference type="SMART" id="SM00530">
    <property type="entry name" value="HTH_XRE"/>
    <property type="match status" value="1"/>
</dbReference>
<dbReference type="InterPro" id="IPR010982">
    <property type="entry name" value="Lambda_DNA-bd_dom_sf"/>
</dbReference>
<dbReference type="InterPro" id="IPR001387">
    <property type="entry name" value="Cro/C1-type_HTH"/>
</dbReference>